<organism evidence="2 3">
    <name type="scientific">Phascolomyces articulosus</name>
    <dbReference type="NCBI Taxonomy" id="60185"/>
    <lineage>
        <taxon>Eukaryota</taxon>
        <taxon>Fungi</taxon>
        <taxon>Fungi incertae sedis</taxon>
        <taxon>Mucoromycota</taxon>
        <taxon>Mucoromycotina</taxon>
        <taxon>Mucoromycetes</taxon>
        <taxon>Mucorales</taxon>
        <taxon>Lichtheimiaceae</taxon>
        <taxon>Phascolomyces</taxon>
    </lineage>
</organism>
<gene>
    <name evidence="2" type="ORF">BDA99DRAFT_562530</name>
</gene>
<sequence>MSFKDFPDGDIREEINLVLKKGENGGVKFMTCNTWIRPKSSQKRIDQQIVQNCATCNTSSLEHVGCDCRITIYIRGSKGDLVHRGTHTHGRFVPLHFTMKTLDEVEQRILEFPQEKPQALKIGTSHSRVQMPARPMNLIDENLQNLGTIKRLQRNYLIKNDKLPSAQPAFERAHMELADLTMEFPGYLQDANIMPGQMCFTFCAPGIAGNADFKKHPMLTDTFDFVFGLNGDTIDMNFSGLVMDFSQAQREGFLMAYREAFPYINISPESLLKGCYHHFKQSVQRIISNHAIVPAGSDVDFRDLTNAMYNAESEKAYDRTVRNIRDDYPNAKKWLDWWTRDEIAGMIFKYLYRIVQRKKPMIETLYQIFTYLRSSEKDLEFVGRGGRADYNRKKTSKPRKITEFVNDGRAPDTTKTLLDLEERRRRAEKHAERIKENKRKLKQDMSEEDRKKRRLCNDGPDRWRMNSIQLFSHLKLSTVSTELLMKCGLYSDDVHGIYNPRSDGNCGWRAASAILNGDEDHYQVVKMCMLETMRNEKDLFIHLFTRGEYHRIIEMLDQPTGPVSFENWFEVIDCPRILAHTYNQPVVLYSINGSEVGGTTFLPFKKPECGSDGYMIDVSPIILVLQVDNGTQTIINDVFFVDCYALALEFEAAAKEKFAKAEEYNGLANSYQAEEQYPQHPEGHQVKEHQEQESNPMDHDASVKNKKCDNVAIATPETGEDVNINMLLERLFLLRDNNEAQCFSEPDTRKVLIDTALEAVSSTKRGDVPEIDNLIISLMDPTVSDGDFEYLFNEIMGICAGPQFNISKETFTLPPRLYHNSEPFEKRSVTSDNNNNNNNVDHGYDSRSSSTNPKDDDSDDMDDDHHKAKPKPIPTPAQAEETSVKHRKVG</sequence>
<dbReference type="AlphaFoldDB" id="A0AAD5K500"/>
<evidence type="ECO:0000313" key="3">
    <source>
        <dbReference type="Proteomes" id="UP001209540"/>
    </source>
</evidence>
<reference evidence="2" key="2">
    <citation type="submission" date="2023-02" db="EMBL/GenBank/DDBJ databases">
        <authorList>
            <consortium name="DOE Joint Genome Institute"/>
            <person name="Mondo S.J."/>
            <person name="Chang Y."/>
            <person name="Wang Y."/>
            <person name="Ahrendt S."/>
            <person name="Andreopoulos W."/>
            <person name="Barry K."/>
            <person name="Beard J."/>
            <person name="Benny G.L."/>
            <person name="Blankenship S."/>
            <person name="Bonito G."/>
            <person name="Cuomo C."/>
            <person name="Desiro A."/>
            <person name="Gervers K.A."/>
            <person name="Hundley H."/>
            <person name="Kuo A."/>
            <person name="LaButti K."/>
            <person name="Lang B.F."/>
            <person name="Lipzen A."/>
            <person name="O'Donnell K."/>
            <person name="Pangilinan J."/>
            <person name="Reynolds N."/>
            <person name="Sandor L."/>
            <person name="Smith M.W."/>
            <person name="Tsang A."/>
            <person name="Grigoriev I.V."/>
            <person name="Stajich J.E."/>
            <person name="Spatafora J.W."/>
        </authorList>
    </citation>
    <scope>NUCLEOTIDE SEQUENCE</scope>
    <source>
        <strain evidence="2">RSA 2281</strain>
    </source>
</reference>
<comment type="caution">
    <text evidence="2">The sequence shown here is derived from an EMBL/GenBank/DDBJ whole genome shotgun (WGS) entry which is preliminary data.</text>
</comment>
<evidence type="ECO:0000256" key="1">
    <source>
        <dbReference type="SAM" id="MobiDB-lite"/>
    </source>
</evidence>
<keyword evidence="3" id="KW-1185">Reference proteome</keyword>
<proteinExistence type="predicted"/>
<accession>A0AAD5K500</accession>
<feature type="region of interest" description="Disordered" evidence="1">
    <location>
        <begin position="429"/>
        <end position="455"/>
    </location>
</feature>
<feature type="compositionally biased region" description="Basic and acidic residues" evidence="1">
    <location>
        <begin position="442"/>
        <end position="455"/>
    </location>
</feature>
<protein>
    <recommendedName>
        <fullName evidence="4">OTU domain-containing protein</fullName>
    </recommendedName>
</protein>
<name>A0AAD5K500_9FUNG</name>
<evidence type="ECO:0000313" key="2">
    <source>
        <dbReference type="EMBL" id="KAI9255270.1"/>
    </source>
</evidence>
<feature type="compositionally biased region" description="Basic and acidic residues" evidence="1">
    <location>
        <begin position="681"/>
        <end position="702"/>
    </location>
</feature>
<reference evidence="2" key="1">
    <citation type="journal article" date="2022" name="IScience">
        <title>Evolution of zygomycete secretomes and the origins of terrestrial fungal ecologies.</title>
        <authorList>
            <person name="Chang Y."/>
            <person name="Wang Y."/>
            <person name="Mondo S."/>
            <person name="Ahrendt S."/>
            <person name="Andreopoulos W."/>
            <person name="Barry K."/>
            <person name="Beard J."/>
            <person name="Benny G.L."/>
            <person name="Blankenship S."/>
            <person name="Bonito G."/>
            <person name="Cuomo C."/>
            <person name="Desiro A."/>
            <person name="Gervers K.A."/>
            <person name="Hundley H."/>
            <person name="Kuo A."/>
            <person name="LaButti K."/>
            <person name="Lang B.F."/>
            <person name="Lipzen A."/>
            <person name="O'Donnell K."/>
            <person name="Pangilinan J."/>
            <person name="Reynolds N."/>
            <person name="Sandor L."/>
            <person name="Smith M.E."/>
            <person name="Tsang A."/>
            <person name="Grigoriev I.V."/>
            <person name="Stajich J.E."/>
            <person name="Spatafora J.W."/>
        </authorList>
    </citation>
    <scope>NUCLEOTIDE SEQUENCE</scope>
    <source>
        <strain evidence="2">RSA 2281</strain>
    </source>
</reference>
<evidence type="ECO:0008006" key="4">
    <source>
        <dbReference type="Google" id="ProtNLM"/>
    </source>
</evidence>
<feature type="region of interest" description="Disordered" evidence="1">
    <location>
        <begin position="826"/>
        <end position="890"/>
    </location>
</feature>
<dbReference type="Proteomes" id="UP001209540">
    <property type="component" value="Unassembled WGS sequence"/>
</dbReference>
<feature type="region of interest" description="Disordered" evidence="1">
    <location>
        <begin position="675"/>
        <end position="702"/>
    </location>
</feature>
<dbReference type="EMBL" id="JAIXMP010000023">
    <property type="protein sequence ID" value="KAI9255270.1"/>
    <property type="molecule type" value="Genomic_DNA"/>
</dbReference>
<dbReference type="CDD" id="cd22744">
    <property type="entry name" value="OTU"/>
    <property type="match status" value="1"/>
</dbReference>